<dbReference type="AlphaFoldDB" id="A0A160IKA4"/>
<feature type="transmembrane region" description="Helical" evidence="1">
    <location>
        <begin position="32"/>
        <end position="55"/>
    </location>
</feature>
<evidence type="ECO:0000256" key="1">
    <source>
        <dbReference type="SAM" id="Phobius"/>
    </source>
</evidence>
<gene>
    <name evidence="2" type="ORF">ABE65_005900</name>
</gene>
<accession>A0A160IKA4</accession>
<evidence type="ECO:0000313" key="2">
    <source>
        <dbReference type="EMBL" id="ANC76361.1"/>
    </source>
</evidence>
<dbReference type="RefSeq" id="WP_066392343.1">
    <property type="nucleotide sequence ID" value="NZ_CP015378.1"/>
</dbReference>
<sequence>MNAGAVFGIVLTLSLFVFNYFPYTLKEKYKLPYWVSGIIICCLGPLVAMGVGSYLGEEAQREGSDGFGAGLAGAIIALVLIANGALYIIGNMVSGIERYVTRQKKDKTHN</sequence>
<dbReference type="Proteomes" id="UP000076623">
    <property type="component" value="Chromosome"/>
</dbReference>
<keyword evidence="1" id="KW-0472">Membrane</keyword>
<reference evidence="2 3" key="1">
    <citation type="submission" date="2016-04" db="EMBL/GenBank/DDBJ databases">
        <title>Complete genome sequence of Fictibacillus phosphorivorans G25-29, a strain toxic to nematodes.</title>
        <authorList>
            <person name="Zheng Z."/>
        </authorList>
    </citation>
    <scope>NUCLEOTIDE SEQUENCE [LARGE SCALE GENOMIC DNA]</scope>
    <source>
        <strain evidence="2 3">G25-29</strain>
    </source>
</reference>
<feature type="transmembrane region" description="Helical" evidence="1">
    <location>
        <begin position="67"/>
        <end position="89"/>
    </location>
</feature>
<dbReference type="EMBL" id="CP015378">
    <property type="protein sequence ID" value="ANC76361.1"/>
    <property type="molecule type" value="Genomic_DNA"/>
</dbReference>
<protein>
    <recommendedName>
        <fullName evidence="4">ABC transporter permease</fullName>
    </recommendedName>
</protein>
<dbReference type="STRING" id="1221500.ABE65_005900"/>
<keyword evidence="1" id="KW-1133">Transmembrane helix</keyword>
<keyword evidence="1" id="KW-0812">Transmembrane</keyword>
<evidence type="ECO:0008006" key="4">
    <source>
        <dbReference type="Google" id="ProtNLM"/>
    </source>
</evidence>
<keyword evidence="3" id="KW-1185">Reference proteome</keyword>
<evidence type="ECO:0000313" key="3">
    <source>
        <dbReference type="Proteomes" id="UP000076623"/>
    </source>
</evidence>
<feature type="transmembrane region" description="Helical" evidence="1">
    <location>
        <begin position="6"/>
        <end position="25"/>
    </location>
</feature>
<proteinExistence type="predicted"/>
<name>A0A160IKA4_9BACL</name>
<organism evidence="2 3">
    <name type="scientific">Fictibacillus phosphorivorans</name>
    <dbReference type="NCBI Taxonomy" id="1221500"/>
    <lineage>
        <taxon>Bacteria</taxon>
        <taxon>Bacillati</taxon>
        <taxon>Bacillota</taxon>
        <taxon>Bacilli</taxon>
        <taxon>Bacillales</taxon>
        <taxon>Fictibacillaceae</taxon>
        <taxon>Fictibacillus</taxon>
    </lineage>
</organism>
<dbReference type="KEGG" id="fpn:ABE65_005900"/>